<evidence type="ECO:0000313" key="1">
    <source>
        <dbReference type="EMBL" id="AHH01649.1"/>
    </source>
</evidence>
<proteinExistence type="predicted"/>
<dbReference type="Proteomes" id="UP000202176">
    <property type="component" value="Segment"/>
</dbReference>
<dbReference type="RefSeq" id="YP_009000984.1">
    <property type="nucleotide sequence ID" value="NC_023423.1"/>
</dbReference>
<reference evidence="1 2" key="1">
    <citation type="journal article" date="2014" name="Proc. Natl. Acad. Sci. U.S.A.">
        <title>Thirty-thousand-year-old distant relative of giant icosahedral DNA viruses with a pandoravirus morphology.</title>
        <authorList>
            <person name="Legendre M."/>
            <person name="Bartoli J."/>
            <person name="Shmakova L."/>
            <person name="Jeudy S."/>
            <person name="Labadie K."/>
            <person name="Adrait A."/>
            <person name="Lescot M."/>
            <person name="Poirot O."/>
            <person name="Bertaux L."/>
            <person name="Bruley C."/>
            <person name="Coute Y."/>
            <person name="Rivkina E."/>
            <person name="Abergel C."/>
            <person name="Claverie J.M."/>
        </authorList>
    </citation>
    <scope>NUCLEOTIDE SEQUENCE [LARGE SCALE GENOMIC DNA]</scope>
    <source>
        <strain evidence="1">P1084-T</strain>
    </source>
</reference>
<accession>W5S4S4</accession>
<keyword evidence="2" id="KW-1185">Reference proteome</keyword>
<protein>
    <submittedName>
        <fullName evidence="1">Uncharacterized protein</fullName>
    </submittedName>
</protein>
<evidence type="ECO:0000313" key="2">
    <source>
        <dbReference type="Proteomes" id="UP000202176"/>
    </source>
</evidence>
<name>W5S4S4_9VIRU</name>
<dbReference type="EMBL" id="KF740664">
    <property type="protein sequence ID" value="AHH01649.1"/>
    <property type="molecule type" value="Genomic_DNA"/>
</dbReference>
<gene>
    <name evidence="1" type="ORF">pv_82</name>
</gene>
<organism evidence="1 2">
    <name type="scientific">Pithovirus sibericum</name>
    <dbReference type="NCBI Taxonomy" id="1450746"/>
    <lineage>
        <taxon>Viruses</taxon>
        <taxon>Pithoviruses</taxon>
        <taxon>Orthopithovirinae</taxon>
        <taxon>Alphapithovirus</taxon>
        <taxon>Alphapithovirus sibericum</taxon>
    </lineage>
</organism>
<sequence length="426" mass="49953">METEFFPREITEHILSFNDYETIRSAYPERIFSDSFWKNKAFLDWNFPKERFDRFKSYNILSEERYLQIGLNFRPIQNNLKVISPQLYLKKLSRNCSIGEFEDIEKKIGSDISQRGFYAKEALDAENFKLYLHLDSERFFLKGSLRVLFQESLMTNKDAEEAINSPFLFQILLSSPDDLSIFDNKIESQVTLPNGGYDQLVLKVCSMCLKSKFPEKVKRILQFFDENMPSGSGEFGGDRFLFHYAMLKYRSEHYFPYVERILNQLPDFISSEFGSNLSPTDKFYLSSHYGGYCSSALMSLDETRINKVLNQGFLLSLYDFSQILTKENSTLLEKKILLFEKYLTPDNEENFVSFDENWTKGFDKKEMENLAASLVINGELDLFDYLVCSFKEFFDQIDTDLVSKALKEGQLLMANYLICLIRQKKF</sequence>
<dbReference type="KEGG" id="vg:18266110"/>
<dbReference type="GeneID" id="18266110"/>